<accession>A0AAE8LWW7</accession>
<gene>
    <name evidence="3" type="ORF">LAS9267_01802</name>
</gene>
<comment type="caution">
    <text evidence="3">The sequence shown here is derived from an EMBL/GenBank/DDBJ whole genome shotgun (WGS) entry which is preliminary data.</text>
</comment>
<evidence type="ECO:0000313" key="3">
    <source>
        <dbReference type="EMBL" id="SPE22898.1"/>
    </source>
</evidence>
<evidence type="ECO:0000256" key="1">
    <source>
        <dbReference type="SAM" id="MobiDB-lite"/>
    </source>
</evidence>
<protein>
    <recommendedName>
        <fullName evidence="2">WxL domain-containing protein</fullName>
    </recommendedName>
</protein>
<name>A0AAE8LWW7_LATSK</name>
<dbReference type="RefSeq" id="WP_035145629.1">
    <property type="nucleotide sequence ID" value="NZ_BJLN01000003.1"/>
</dbReference>
<proteinExistence type="predicted"/>
<dbReference type="AlphaFoldDB" id="A0AAE8LWW7"/>
<evidence type="ECO:0000259" key="2">
    <source>
        <dbReference type="Pfam" id="PF13731"/>
    </source>
</evidence>
<evidence type="ECO:0000313" key="4">
    <source>
        <dbReference type="Proteomes" id="UP000239650"/>
    </source>
</evidence>
<reference evidence="3 4" key="1">
    <citation type="submission" date="2018-02" db="EMBL/GenBank/DDBJ databases">
        <authorList>
            <person name="Rodrigo-Torres L."/>
            <person name="Arahal R. D."/>
            <person name="Lucena T."/>
        </authorList>
    </citation>
    <scope>NUCLEOTIDE SEQUENCE [LARGE SCALE GENOMIC DNA]</scope>
    <source>
        <strain evidence="3 4">CECT 9267</strain>
    </source>
</reference>
<dbReference type="GeneID" id="57133022"/>
<dbReference type="Pfam" id="PF13731">
    <property type="entry name" value="WxL"/>
    <property type="match status" value="1"/>
</dbReference>
<dbReference type="EMBL" id="OKRC01000010">
    <property type="protein sequence ID" value="SPE22898.1"/>
    <property type="molecule type" value="Genomic_DNA"/>
</dbReference>
<dbReference type="Gene3D" id="3.10.20.320">
    <property type="entry name" value="Putative peptidoglycan bound protein (lpxtg motif)"/>
    <property type="match status" value="1"/>
</dbReference>
<sequence length="290" mass="32054">MSQPVTSNTVDMNVVQSEHQLTIRYVDLDEDLSQPASAGTQIAAPITVSGKTGTALSTLLPGQQVAPKVIEGYTIYSVSEDPDLKPENWQKAYRDDPQIGDQDRIITYGYKKAMLSIDAPSSWEFGDYNNKPMDRTYYLNHNQGTPQAVTVTDNYGVQNWQLQVSQAKPFVDSEQHELTDAKWAFSNGNVKTLSNTDVGTVTNNSEHFTLASGQSATLMTMTKSGHFQSDSPDTSDPENPYTQVGQGQWAYRFGDEKSADYSIGLNVPATTKRYTGHYRTKLTWSLSVGP</sequence>
<dbReference type="Proteomes" id="UP000239650">
    <property type="component" value="Unassembled WGS sequence"/>
</dbReference>
<feature type="compositionally biased region" description="Polar residues" evidence="1">
    <location>
        <begin position="224"/>
        <end position="234"/>
    </location>
</feature>
<feature type="region of interest" description="Disordered" evidence="1">
    <location>
        <begin position="224"/>
        <end position="243"/>
    </location>
</feature>
<feature type="domain" description="WxL" evidence="2">
    <location>
        <begin position="82"/>
        <end position="290"/>
    </location>
</feature>
<organism evidence="3 4">
    <name type="scientific">Latilactobacillus sakei</name>
    <name type="common">Lactobacillus sakei</name>
    <dbReference type="NCBI Taxonomy" id="1599"/>
    <lineage>
        <taxon>Bacteria</taxon>
        <taxon>Bacillati</taxon>
        <taxon>Bacillota</taxon>
        <taxon>Bacilli</taxon>
        <taxon>Lactobacillales</taxon>
        <taxon>Lactobacillaceae</taxon>
        <taxon>Latilactobacillus</taxon>
    </lineage>
</organism>
<dbReference type="InterPro" id="IPR027994">
    <property type="entry name" value="WxL_dom"/>
</dbReference>